<dbReference type="InterPro" id="IPR034197">
    <property type="entry name" value="Peptidases_S8_3"/>
</dbReference>
<reference evidence="10 11" key="1">
    <citation type="submission" date="2016-10" db="EMBL/GenBank/DDBJ databases">
        <authorList>
            <person name="de Groot N.N."/>
        </authorList>
    </citation>
    <scope>NUCLEOTIDE SEQUENCE [LARGE SCALE GENOMIC DNA]</scope>
    <source>
        <strain evidence="10 11">CGMCC 4.5681</strain>
    </source>
</reference>
<evidence type="ECO:0000313" key="10">
    <source>
        <dbReference type="EMBL" id="SDK68432.1"/>
    </source>
</evidence>
<evidence type="ECO:0000313" key="11">
    <source>
        <dbReference type="Proteomes" id="UP000198683"/>
    </source>
</evidence>
<gene>
    <name evidence="10" type="ORF">SAMN05421874_11040</name>
</gene>
<organism evidence="10 11">
    <name type="scientific">Nonomuraea maritima</name>
    <dbReference type="NCBI Taxonomy" id="683260"/>
    <lineage>
        <taxon>Bacteria</taxon>
        <taxon>Bacillati</taxon>
        <taxon>Actinomycetota</taxon>
        <taxon>Actinomycetes</taxon>
        <taxon>Streptosporangiales</taxon>
        <taxon>Streptosporangiaceae</taxon>
        <taxon>Nonomuraea</taxon>
    </lineage>
</organism>
<feature type="domain" description="Peptidase S8/S53" evidence="7">
    <location>
        <begin position="178"/>
        <end position="644"/>
    </location>
</feature>
<dbReference type="CDD" id="cd04852">
    <property type="entry name" value="Peptidases_S8_3"/>
    <property type="match status" value="1"/>
</dbReference>
<accession>A0A1G9DX25</accession>
<dbReference type="Pfam" id="PF00082">
    <property type="entry name" value="Peptidase_S8"/>
    <property type="match status" value="1"/>
</dbReference>
<dbReference type="STRING" id="683260.SAMN05421874_11040"/>
<evidence type="ECO:0000256" key="2">
    <source>
        <dbReference type="ARBA" id="ARBA00022801"/>
    </source>
</evidence>
<dbReference type="PRINTS" id="PR00723">
    <property type="entry name" value="SUBTILISIN"/>
</dbReference>
<dbReference type="InterPro" id="IPR036852">
    <property type="entry name" value="Peptidase_S8/S53_dom_sf"/>
</dbReference>
<feature type="chain" id="PRO_5011787398" evidence="6">
    <location>
        <begin position="30"/>
        <end position="998"/>
    </location>
</feature>
<dbReference type="PROSITE" id="PS51892">
    <property type="entry name" value="SUBTILASE"/>
    <property type="match status" value="1"/>
</dbReference>
<dbReference type="GO" id="GO:0006508">
    <property type="term" value="P:proteolysis"/>
    <property type="evidence" value="ECO:0007669"/>
    <property type="project" value="UniProtKB-KW"/>
</dbReference>
<name>A0A1G9DX25_9ACTN</name>
<evidence type="ECO:0000256" key="3">
    <source>
        <dbReference type="ARBA" id="ARBA00022825"/>
    </source>
</evidence>
<dbReference type="EMBL" id="FNFB01000010">
    <property type="protein sequence ID" value="SDK68432.1"/>
    <property type="molecule type" value="Genomic_DNA"/>
</dbReference>
<dbReference type="Gene3D" id="2.60.40.2310">
    <property type="match status" value="1"/>
</dbReference>
<comment type="similarity">
    <text evidence="5">Belongs to the peptidase S8 family.</text>
</comment>
<dbReference type="InterPro" id="IPR045051">
    <property type="entry name" value="SBT"/>
</dbReference>
<dbReference type="AlphaFoldDB" id="A0A1G9DX25"/>
<feature type="domain" description="PA" evidence="8">
    <location>
        <begin position="455"/>
        <end position="531"/>
    </location>
</feature>
<evidence type="ECO:0000256" key="4">
    <source>
        <dbReference type="PIRSR" id="PIRSR615500-1"/>
    </source>
</evidence>
<evidence type="ECO:0000256" key="1">
    <source>
        <dbReference type="ARBA" id="ARBA00022670"/>
    </source>
</evidence>
<dbReference type="PANTHER" id="PTHR10795">
    <property type="entry name" value="PROPROTEIN CONVERTASE SUBTILISIN/KEXIN"/>
    <property type="match status" value="1"/>
</dbReference>
<evidence type="ECO:0000256" key="5">
    <source>
        <dbReference type="PROSITE-ProRule" id="PRU01240"/>
    </source>
</evidence>
<dbReference type="SUPFAM" id="SSF52743">
    <property type="entry name" value="Subtilisin-like"/>
    <property type="match status" value="1"/>
</dbReference>
<dbReference type="InterPro" id="IPR015500">
    <property type="entry name" value="Peptidase_S8_subtilisin-rel"/>
</dbReference>
<keyword evidence="1 5" id="KW-0645">Protease</keyword>
<feature type="active site" description="Charge relay system" evidence="4 5">
    <location>
        <position position="606"/>
    </location>
</feature>
<dbReference type="InterPro" id="IPR003137">
    <property type="entry name" value="PA_domain"/>
</dbReference>
<dbReference type="Gene3D" id="3.40.50.200">
    <property type="entry name" value="Peptidase S8/S53 domain"/>
    <property type="match status" value="1"/>
</dbReference>
<feature type="active site" description="Charge relay system" evidence="4 5">
    <location>
        <position position="187"/>
    </location>
</feature>
<dbReference type="InterPro" id="IPR000209">
    <property type="entry name" value="Peptidase_S8/S53_dom"/>
</dbReference>
<feature type="signal peptide" evidence="6">
    <location>
        <begin position="1"/>
        <end position="29"/>
    </location>
</feature>
<dbReference type="InterPro" id="IPR023828">
    <property type="entry name" value="Peptidase_S8_Ser-AS"/>
</dbReference>
<keyword evidence="11" id="KW-1185">Reference proteome</keyword>
<dbReference type="CDD" id="cd02120">
    <property type="entry name" value="PA_subtilisin_like"/>
    <property type="match status" value="1"/>
</dbReference>
<keyword evidence="3 5" id="KW-0720">Serine protease</keyword>
<evidence type="ECO:0000259" key="9">
    <source>
        <dbReference type="Pfam" id="PF17766"/>
    </source>
</evidence>
<sequence>MTFMSRRTPALVLAALALAVAAVPAPASASETPPDPTPKAVAGQVAAGRYLVTLADRPIATYEGGVPGIARTKPAKGKKLDLGSVDARRYRDHLTDRQRDVAAEVGATPVRHFAVATNTFVADLTGPQAVALMTTPGVVSVVPNRLFKPADDRDSTDFLKLSGPKGVWSALGGTAMAGKGVVVGVIDTGVWPESASFAAPPLAPTPPGDDDPYRPYTQDGTTVMRKADGGTFTGTCQTGEQFTPDLCNQKVISARYFSDGWTNAVPPELRADYLSPRDGQGHGTHTASTAAGNADVPAKVAGVDFGTVSGVAPGAAIAVYKALYEGRTPQTTGGTEQDLVAAIDQAVADGVDVINYSVGSTRESDVSDPIQLAFLNAAAAGVFVATAGGNSGPSAASLDNTAPWETTVAASTIAPYAARVVLGDGQSLTGTSTTVATELRDKPLVPAADVRVATASAADAAGCLPGTLDPAKAAGALVVCDRSVGARVEKSAEVARAGGAGMVLLNTYDMTTDADLHAVPTVHLDLASGKAVRAYAGTAGARASLVPGGDEVPYPQVAVFSSRGPSKVNGENLLKPDIAAPGVSILAAVAPPTNAGHDFDFYSGTSMATPHIAGLAALYLGKHPTMSPMAVKSAMMTTAGEVRTATGEADADVFARGAGEVDPSRMLEPGLVYDSGQQDWLGYLEGRGVDTGTGVPAVDPSELNYPSIALGRLMGTVTVTRRVTAVTPGRYRAEVDVPGIKTKVKPSTMKFREAGETKEFTVSFSLGTGTPGQPHTGSLTWTGEGTTVRSPIVVTPQVVIAPATVAGTGTTGSTTFQITPGVPKFPIDVYGTAAGEPVAGTVDHASERDFAFTVAPGTKLVQATVTPDAPDDSSLFTALFHLPNGGTSPLDGGVIVGFSGDARRPTIDLVDPEPGAYVLGVFSNPSSEGSGQTSFTMQATTVPVKGGKQGLRLTPKHPRVTPGEPLDLTVSWSGLADGRRHTGYLEYPDGTGTVVSVD</sequence>
<protein>
    <submittedName>
        <fullName evidence="10">PA domain-containing protein</fullName>
    </submittedName>
</protein>
<keyword evidence="2 5" id="KW-0378">Hydrolase</keyword>
<proteinExistence type="inferred from homology"/>
<feature type="domain" description="Subtilisin-like protease fibronectin type-III" evidence="9">
    <location>
        <begin position="702"/>
        <end position="794"/>
    </location>
</feature>
<evidence type="ECO:0000259" key="8">
    <source>
        <dbReference type="Pfam" id="PF02225"/>
    </source>
</evidence>
<dbReference type="Gene3D" id="3.50.30.30">
    <property type="match status" value="1"/>
</dbReference>
<evidence type="ECO:0000259" key="7">
    <source>
        <dbReference type="Pfam" id="PF00082"/>
    </source>
</evidence>
<dbReference type="GO" id="GO:0004252">
    <property type="term" value="F:serine-type endopeptidase activity"/>
    <property type="evidence" value="ECO:0007669"/>
    <property type="project" value="UniProtKB-UniRule"/>
</dbReference>
<keyword evidence="6" id="KW-0732">Signal</keyword>
<evidence type="ECO:0000256" key="6">
    <source>
        <dbReference type="SAM" id="SignalP"/>
    </source>
</evidence>
<dbReference type="InterPro" id="IPR041469">
    <property type="entry name" value="Subtilisin-like_FN3"/>
</dbReference>
<feature type="active site" description="Charge relay system" evidence="4 5">
    <location>
        <position position="282"/>
    </location>
</feature>
<dbReference type="Proteomes" id="UP000198683">
    <property type="component" value="Unassembled WGS sequence"/>
</dbReference>
<dbReference type="Pfam" id="PF17766">
    <property type="entry name" value="fn3_6"/>
    <property type="match status" value="1"/>
</dbReference>
<dbReference type="Pfam" id="PF02225">
    <property type="entry name" value="PA"/>
    <property type="match status" value="1"/>
</dbReference>
<dbReference type="PROSITE" id="PS00138">
    <property type="entry name" value="SUBTILASE_SER"/>
    <property type="match status" value="1"/>
</dbReference>